<accession>A0A1Q5Q6W4</accession>
<dbReference type="AlphaFoldDB" id="A0A1Q5Q6W4"/>
<keyword evidence="1" id="KW-0812">Transmembrane</keyword>
<name>A0A1Q5Q6W4_TALAT</name>
<keyword evidence="1" id="KW-1133">Transmembrane helix</keyword>
<keyword evidence="1" id="KW-0472">Membrane</keyword>
<dbReference type="RefSeq" id="XP_020115708.1">
    <property type="nucleotide sequence ID" value="XM_020264157.1"/>
</dbReference>
<gene>
    <name evidence="2" type="ORF">UA08_09172</name>
</gene>
<evidence type="ECO:0000313" key="2">
    <source>
        <dbReference type="EMBL" id="OKL55587.1"/>
    </source>
</evidence>
<evidence type="ECO:0000313" key="3">
    <source>
        <dbReference type="Proteomes" id="UP000214365"/>
    </source>
</evidence>
<reference evidence="2 3" key="1">
    <citation type="submission" date="2015-06" db="EMBL/GenBank/DDBJ databases">
        <title>Talaromyces atroroseus IBT 11181 draft genome.</title>
        <authorList>
            <person name="Rasmussen K.B."/>
            <person name="Rasmussen S."/>
            <person name="Petersen B."/>
            <person name="Sicheritz-Ponten T."/>
            <person name="Mortensen U.H."/>
            <person name="Thrane U."/>
        </authorList>
    </citation>
    <scope>NUCLEOTIDE SEQUENCE [LARGE SCALE GENOMIC DNA]</scope>
    <source>
        <strain evidence="2 3">IBT 11181</strain>
    </source>
</reference>
<keyword evidence="3" id="KW-1185">Reference proteome</keyword>
<protein>
    <submittedName>
        <fullName evidence="2">Uncharacterized protein</fullName>
    </submittedName>
</protein>
<dbReference type="GeneID" id="31008928"/>
<organism evidence="2 3">
    <name type="scientific">Talaromyces atroroseus</name>
    <dbReference type="NCBI Taxonomy" id="1441469"/>
    <lineage>
        <taxon>Eukaryota</taxon>
        <taxon>Fungi</taxon>
        <taxon>Dikarya</taxon>
        <taxon>Ascomycota</taxon>
        <taxon>Pezizomycotina</taxon>
        <taxon>Eurotiomycetes</taxon>
        <taxon>Eurotiomycetidae</taxon>
        <taxon>Eurotiales</taxon>
        <taxon>Trichocomaceae</taxon>
        <taxon>Talaromyces</taxon>
        <taxon>Talaromyces sect. Trachyspermi</taxon>
    </lineage>
</organism>
<dbReference type="EMBL" id="LFMY01000019">
    <property type="protein sequence ID" value="OKL55587.1"/>
    <property type="molecule type" value="Genomic_DNA"/>
</dbReference>
<feature type="transmembrane region" description="Helical" evidence="1">
    <location>
        <begin position="6"/>
        <end position="30"/>
    </location>
</feature>
<sequence>MALTGAHAAAIAVAVILLFVVLGYPLYIVLRENRRLRRLRTQMDIGEPGSDINPSFRRSIQAKTFHQWIEDTRREGRLVADDEIW</sequence>
<dbReference type="Proteomes" id="UP000214365">
    <property type="component" value="Unassembled WGS sequence"/>
</dbReference>
<evidence type="ECO:0000256" key="1">
    <source>
        <dbReference type="SAM" id="Phobius"/>
    </source>
</evidence>
<comment type="caution">
    <text evidence="2">The sequence shown here is derived from an EMBL/GenBank/DDBJ whole genome shotgun (WGS) entry which is preliminary data.</text>
</comment>
<proteinExistence type="predicted"/>